<proteinExistence type="predicted"/>
<gene>
    <name evidence="2" type="ORF">BO72DRAFT_138576</name>
</gene>
<evidence type="ECO:0000313" key="3">
    <source>
        <dbReference type="Proteomes" id="UP000249789"/>
    </source>
</evidence>
<dbReference type="VEuPathDB" id="FungiDB:BO72DRAFT_138576"/>
<evidence type="ECO:0008006" key="4">
    <source>
        <dbReference type="Google" id="ProtNLM"/>
    </source>
</evidence>
<dbReference type="AlphaFoldDB" id="A0A8G1RZL3"/>
<organism evidence="2 3">
    <name type="scientific">Aspergillus fijiensis CBS 313.89</name>
    <dbReference type="NCBI Taxonomy" id="1448319"/>
    <lineage>
        <taxon>Eukaryota</taxon>
        <taxon>Fungi</taxon>
        <taxon>Dikarya</taxon>
        <taxon>Ascomycota</taxon>
        <taxon>Pezizomycotina</taxon>
        <taxon>Eurotiomycetes</taxon>
        <taxon>Eurotiomycetidae</taxon>
        <taxon>Eurotiales</taxon>
        <taxon>Aspergillaceae</taxon>
        <taxon>Aspergillus</taxon>
    </lineage>
</organism>
<accession>A0A8G1RZL3</accession>
<sequence length="81" mass="8485">MVVLVLVLVLGVGVCVCVSDSCYEVTCVVPPPLCKVQCNCWAYSLASLQRAPHASSLVMNPNPATGSLVSISKSKQAKYAS</sequence>
<name>A0A8G1RZL3_9EURO</name>
<feature type="chain" id="PRO_5034840067" description="Secreted protein" evidence="1">
    <location>
        <begin position="18"/>
        <end position="81"/>
    </location>
</feature>
<reference evidence="2 3" key="1">
    <citation type="submission" date="2018-02" db="EMBL/GenBank/DDBJ databases">
        <title>The genomes of Aspergillus section Nigri reveals drivers in fungal speciation.</title>
        <authorList>
            <consortium name="DOE Joint Genome Institute"/>
            <person name="Vesth T.C."/>
            <person name="Nybo J."/>
            <person name="Theobald S."/>
            <person name="Brandl J."/>
            <person name="Frisvad J.C."/>
            <person name="Nielsen K.F."/>
            <person name="Lyhne E.K."/>
            <person name="Kogle M.E."/>
            <person name="Kuo A."/>
            <person name="Riley R."/>
            <person name="Clum A."/>
            <person name="Nolan M."/>
            <person name="Lipzen A."/>
            <person name="Salamov A."/>
            <person name="Henrissat B."/>
            <person name="Wiebenga A."/>
            <person name="De vries R.P."/>
            <person name="Grigoriev I.V."/>
            <person name="Mortensen U.H."/>
            <person name="Andersen M.R."/>
            <person name="Baker S.E."/>
        </authorList>
    </citation>
    <scope>NUCLEOTIDE SEQUENCE [LARGE SCALE GENOMIC DNA]</scope>
    <source>
        <strain evidence="2 3">CBS 313.89</strain>
    </source>
</reference>
<dbReference type="Proteomes" id="UP000249789">
    <property type="component" value="Unassembled WGS sequence"/>
</dbReference>
<dbReference type="RefSeq" id="XP_040806084.1">
    <property type="nucleotide sequence ID" value="XM_040939156.1"/>
</dbReference>
<evidence type="ECO:0000313" key="2">
    <source>
        <dbReference type="EMBL" id="RAK82074.1"/>
    </source>
</evidence>
<feature type="signal peptide" evidence="1">
    <location>
        <begin position="1"/>
        <end position="17"/>
    </location>
</feature>
<keyword evidence="3" id="KW-1185">Reference proteome</keyword>
<evidence type="ECO:0000256" key="1">
    <source>
        <dbReference type="SAM" id="SignalP"/>
    </source>
</evidence>
<keyword evidence="1" id="KW-0732">Signal</keyword>
<protein>
    <recommendedName>
        <fullName evidence="4">Secreted protein</fullName>
    </recommendedName>
</protein>
<dbReference type="GeneID" id="63856489"/>
<dbReference type="EMBL" id="KZ824623">
    <property type="protein sequence ID" value="RAK82074.1"/>
    <property type="molecule type" value="Genomic_DNA"/>
</dbReference>